<keyword evidence="2" id="KW-1185">Reference proteome</keyword>
<evidence type="ECO:0000313" key="1">
    <source>
        <dbReference type="EMBL" id="GFT45228.1"/>
    </source>
</evidence>
<name>A0A8X6P3T6_NEPPI</name>
<gene>
    <name evidence="1" type="ORF">NPIL_497971</name>
</gene>
<reference evidence="1" key="1">
    <citation type="submission" date="2020-08" db="EMBL/GenBank/DDBJ databases">
        <title>Multicomponent nature underlies the extraordinary mechanical properties of spider dragline silk.</title>
        <authorList>
            <person name="Kono N."/>
            <person name="Nakamura H."/>
            <person name="Mori M."/>
            <person name="Yoshida Y."/>
            <person name="Ohtoshi R."/>
            <person name="Malay A.D."/>
            <person name="Moran D.A.P."/>
            <person name="Tomita M."/>
            <person name="Numata K."/>
            <person name="Arakawa K."/>
        </authorList>
    </citation>
    <scope>NUCLEOTIDE SEQUENCE</scope>
</reference>
<organism evidence="1 2">
    <name type="scientific">Nephila pilipes</name>
    <name type="common">Giant wood spider</name>
    <name type="synonym">Nephila maculata</name>
    <dbReference type="NCBI Taxonomy" id="299642"/>
    <lineage>
        <taxon>Eukaryota</taxon>
        <taxon>Metazoa</taxon>
        <taxon>Ecdysozoa</taxon>
        <taxon>Arthropoda</taxon>
        <taxon>Chelicerata</taxon>
        <taxon>Arachnida</taxon>
        <taxon>Araneae</taxon>
        <taxon>Araneomorphae</taxon>
        <taxon>Entelegynae</taxon>
        <taxon>Araneoidea</taxon>
        <taxon>Nephilidae</taxon>
        <taxon>Nephila</taxon>
    </lineage>
</organism>
<dbReference type="Proteomes" id="UP000887013">
    <property type="component" value="Unassembled WGS sequence"/>
</dbReference>
<dbReference type="EMBL" id="BMAW01015717">
    <property type="protein sequence ID" value="GFT45228.1"/>
    <property type="molecule type" value="Genomic_DNA"/>
</dbReference>
<dbReference type="AlphaFoldDB" id="A0A8X6P3T6"/>
<protein>
    <submittedName>
        <fullName evidence="1">Uncharacterized protein</fullName>
    </submittedName>
</protein>
<evidence type="ECO:0000313" key="2">
    <source>
        <dbReference type="Proteomes" id="UP000887013"/>
    </source>
</evidence>
<proteinExistence type="predicted"/>
<comment type="caution">
    <text evidence="1">The sequence shown here is derived from an EMBL/GenBank/DDBJ whole genome shotgun (WGS) entry which is preliminary data.</text>
</comment>
<accession>A0A8X6P3T6</accession>
<sequence length="99" mass="11039">MNRSLGHHFDPLSGSAFRIHRFAMDRVYSASSSSFRLPPSQGAFLSSSLGHHFDPLSGSAPRILRFLFLFLPTGTSLSSLRPFGLFSRRLFRPTLIDSP</sequence>